<proteinExistence type="predicted"/>
<accession>A0AAD5K143</accession>
<gene>
    <name evidence="2" type="ORF">BDA99DRAFT_522371</name>
</gene>
<name>A0AAD5K143_9FUNG</name>
<feature type="region of interest" description="Disordered" evidence="1">
    <location>
        <begin position="1"/>
        <end position="71"/>
    </location>
</feature>
<feature type="compositionally biased region" description="Polar residues" evidence="1">
    <location>
        <begin position="8"/>
        <end position="30"/>
    </location>
</feature>
<sequence length="71" mass="7654">MPFFTASKKVNSETSSQQDKGQDHSSTPASPTFLKDPVRNSNVPDAVGKFYDPMSTRATYTQGIDPTNTGA</sequence>
<evidence type="ECO:0000313" key="2">
    <source>
        <dbReference type="EMBL" id="KAI9250990.1"/>
    </source>
</evidence>
<protein>
    <submittedName>
        <fullName evidence="2">Uncharacterized protein</fullName>
    </submittedName>
</protein>
<reference evidence="2" key="2">
    <citation type="submission" date="2023-02" db="EMBL/GenBank/DDBJ databases">
        <authorList>
            <consortium name="DOE Joint Genome Institute"/>
            <person name="Mondo S.J."/>
            <person name="Chang Y."/>
            <person name="Wang Y."/>
            <person name="Ahrendt S."/>
            <person name="Andreopoulos W."/>
            <person name="Barry K."/>
            <person name="Beard J."/>
            <person name="Benny G.L."/>
            <person name="Blankenship S."/>
            <person name="Bonito G."/>
            <person name="Cuomo C."/>
            <person name="Desiro A."/>
            <person name="Gervers K.A."/>
            <person name="Hundley H."/>
            <person name="Kuo A."/>
            <person name="LaButti K."/>
            <person name="Lang B.F."/>
            <person name="Lipzen A."/>
            <person name="O'Donnell K."/>
            <person name="Pangilinan J."/>
            <person name="Reynolds N."/>
            <person name="Sandor L."/>
            <person name="Smith M.W."/>
            <person name="Tsang A."/>
            <person name="Grigoriev I.V."/>
            <person name="Stajich J.E."/>
            <person name="Spatafora J.W."/>
        </authorList>
    </citation>
    <scope>NUCLEOTIDE SEQUENCE</scope>
    <source>
        <strain evidence="2">RSA 2281</strain>
    </source>
</reference>
<dbReference type="AlphaFoldDB" id="A0AAD5K143"/>
<organism evidence="2 3">
    <name type="scientific">Phascolomyces articulosus</name>
    <dbReference type="NCBI Taxonomy" id="60185"/>
    <lineage>
        <taxon>Eukaryota</taxon>
        <taxon>Fungi</taxon>
        <taxon>Fungi incertae sedis</taxon>
        <taxon>Mucoromycota</taxon>
        <taxon>Mucoromycotina</taxon>
        <taxon>Mucoromycetes</taxon>
        <taxon>Mucorales</taxon>
        <taxon>Lichtheimiaceae</taxon>
        <taxon>Phascolomyces</taxon>
    </lineage>
</organism>
<keyword evidence="3" id="KW-1185">Reference proteome</keyword>
<evidence type="ECO:0000313" key="3">
    <source>
        <dbReference type="Proteomes" id="UP001209540"/>
    </source>
</evidence>
<reference evidence="2" key="1">
    <citation type="journal article" date="2022" name="IScience">
        <title>Evolution of zygomycete secretomes and the origins of terrestrial fungal ecologies.</title>
        <authorList>
            <person name="Chang Y."/>
            <person name="Wang Y."/>
            <person name="Mondo S."/>
            <person name="Ahrendt S."/>
            <person name="Andreopoulos W."/>
            <person name="Barry K."/>
            <person name="Beard J."/>
            <person name="Benny G.L."/>
            <person name="Blankenship S."/>
            <person name="Bonito G."/>
            <person name="Cuomo C."/>
            <person name="Desiro A."/>
            <person name="Gervers K.A."/>
            <person name="Hundley H."/>
            <person name="Kuo A."/>
            <person name="LaButti K."/>
            <person name="Lang B.F."/>
            <person name="Lipzen A."/>
            <person name="O'Donnell K."/>
            <person name="Pangilinan J."/>
            <person name="Reynolds N."/>
            <person name="Sandor L."/>
            <person name="Smith M.E."/>
            <person name="Tsang A."/>
            <person name="Grigoriev I.V."/>
            <person name="Stajich J.E."/>
            <person name="Spatafora J.W."/>
        </authorList>
    </citation>
    <scope>NUCLEOTIDE SEQUENCE</scope>
    <source>
        <strain evidence="2">RSA 2281</strain>
    </source>
</reference>
<evidence type="ECO:0000256" key="1">
    <source>
        <dbReference type="SAM" id="MobiDB-lite"/>
    </source>
</evidence>
<feature type="compositionally biased region" description="Polar residues" evidence="1">
    <location>
        <begin position="56"/>
        <end position="71"/>
    </location>
</feature>
<dbReference type="EMBL" id="JAIXMP010000031">
    <property type="protein sequence ID" value="KAI9250990.1"/>
    <property type="molecule type" value="Genomic_DNA"/>
</dbReference>
<comment type="caution">
    <text evidence="2">The sequence shown here is derived from an EMBL/GenBank/DDBJ whole genome shotgun (WGS) entry which is preliminary data.</text>
</comment>
<dbReference type="Proteomes" id="UP001209540">
    <property type="component" value="Unassembled WGS sequence"/>
</dbReference>